<gene>
    <name evidence="9" type="ORF">M413DRAFT_442435</name>
</gene>
<proteinExistence type="predicted"/>
<feature type="compositionally biased region" description="Low complexity" evidence="7">
    <location>
        <begin position="612"/>
        <end position="624"/>
    </location>
</feature>
<evidence type="ECO:0000313" key="10">
    <source>
        <dbReference type="Proteomes" id="UP000053424"/>
    </source>
</evidence>
<feature type="region of interest" description="Disordered" evidence="7">
    <location>
        <begin position="594"/>
        <end position="624"/>
    </location>
</feature>
<feature type="compositionally biased region" description="Low complexity" evidence="7">
    <location>
        <begin position="324"/>
        <end position="333"/>
    </location>
</feature>
<feature type="compositionally biased region" description="Basic and acidic residues" evidence="7">
    <location>
        <begin position="39"/>
        <end position="51"/>
    </location>
</feature>
<organism evidence="9 10">
    <name type="scientific">Hebeloma cylindrosporum</name>
    <dbReference type="NCBI Taxonomy" id="76867"/>
    <lineage>
        <taxon>Eukaryota</taxon>
        <taxon>Fungi</taxon>
        <taxon>Dikarya</taxon>
        <taxon>Basidiomycota</taxon>
        <taxon>Agaricomycotina</taxon>
        <taxon>Agaricomycetes</taxon>
        <taxon>Agaricomycetidae</taxon>
        <taxon>Agaricales</taxon>
        <taxon>Agaricineae</taxon>
        <taxon>Hymenogastraceae</taxon>
        <taxon>Hebeloma</taxon>
    </lineage>
</organism>
<dbReference type="PANTHER" id="PTHR18902:SF25">
    <property type="entry name" value="GRIP AND COILED-COIL DOMAIN-CONTAINING PROTEIN 2"/>
    <property type="match status" value="1"/>
</dbReference>
<dbReference type="STRING" id="686832.A0A0C3CK17"/>
<evidence type="ECO:0000256" key="4">
    <source>
        <dbReference type="ARBA" id="ARBA00023054"/>
    </source>
</evidence>
<keyword evidence="4 6" id="KW-0175">Coiled coil</keyword>
<dbReference type="OrthoDB" id="2020852at2759"/>
<evidence type="ECO:0000256" key="3">
    <source>
        <dbReference type="ARBA" id="ARBA00022553"/>
    </source>
</evidence>
<dbReference type="HOGENOM" id="CLU_003479_0_0_1"/>
<dbReference type="SUPFAM" id="SSF57997">
    <property type="entry name" value="Tropomyosin"/>
    <property type="match status" value="1"/>
</dbReference>
<reference evidence="9 10" key="1">
    <citation type="submission" date="2014-04" db="EMBL/GenBank/DDBJ databases">
        <authorList>
            <consortium name="DOE Joint Genome Institute"/>
            <person name="Kuo A."/>
            <person name="Gay G."/>
            <person name="Dore J."/>
            <person name="Kohler A."/>
            <person name="Nagy L.G."/>
            <person name="Floudas D."/>
            <person name="Copeland A."/>
            <person name="Barry K.W."/>
            <person name="Cichocki N."/>
            <person name="Veneault-Fourrey C."/>
            <person name="LaButti K."/>
            <person name="Lindquist E.A."/>
            <person name="Lipzen A."/>
            <person name="Lundell T."/>
            <person name="Morin E."/>
            <person name="Murat C."/>
            <person name="Sun H."/>
            <person name="Tunlid A."/>
            <person name="Henrissat B."/>
            <person name="Grigoriev I.V."/>
            <person name="Hibbett D.S."/>
            <person name="Martin F."/>
            <person name="Nordberg H.P."/>
            <person name="Cantor M.N."/>
            <person name="Hua S.X."/>
        </authorList>
    </citation>
    <scope>NUCLEOTIDE SEQUENCE [LARGE SCALE GENOMIC DNA]</scope>
    <source>
        <strain evidence="10">h7</strain>
    </source>
</reference>
<feature type="compositionally biased region" description="Basic and acidic residues" evidence="7">
    <location>
        <begin position="297"/>
        <end position="308"/>
    </location>
</feature>
<feature type="region of interest" description="Disordered" evidence="7">
    <location>
        <begin position="1169"/>
        <end position="1191"/>
    </location>
</feature>
<keyword evidence="2" id="KW-0963">Cytoplasm</keyword>
<dbReference type="Pfam" id="PF10495">
    <property type="entry name" value="PACT_coil_coil"/>
    <property type="match status" value="1"/>
</dbReference>
<feature type="coiled-coil region" evidence="6">
    <location>
        <begin position="1192"/>
        <end position="1436"/>
    </location>
</feature>
<dbReference type="Gene3D" id="1.10.287.1490">
    <property type="match status" value="2"/>
</dbReference>
<dbReference type="InterPro" id="IPR019528">
    <property type="entry name" value="PACT_domain"/>
</dbReference>
<evidence type="ECO:0000259" key="8">
    <source>
        <dbReference type="Pfam" id="PF10495"/>
    </source>
</evidence>
<evidence type="ECO:0000256" key="5">
    <source>
        <dbReference type="ARBA" id="ARBA00023212"/>
    </source>
</evidence>
<feature type="coiled-coil region" evidence="6">
    <location>
        <begin position="1472"/>
        <end position="1517"/>
    </location>
</feature>
<evidence type="ECO:0000256" key="6">
    <source>
        <dbReference type="SAM" id="Coils"/>
    </source>
</evidence>
<feature type="compositionally biased region" description="Basic and acidic residues" evidence="7">
    <location>
        <begin position="204"/>
        <end position="215"/>
    </location>
</feature>
<name>A0A0C3CK17_HEBCY</name>
<feature type="compositionally biased region" description="Low complexity" evidence="7">
    <location>
        <begin position="481"/>
        <end position="500"/>
    </location>
</feature>
<dbReference type="InterPro" id="IPR051841">
    <property type="entry name" value="MT-Golgi_org_protein"/>
</dbReference>
<protein>
    <recommendedName>
        <fullName evidence="8">Pericentrin/AKAP-450 centrosomal targeting domain-containing protein</fullName>
    </recommendedName>
</protein>
<dbReference type="PANTHER" id="PTHR18902">
    <property type="entry name" value="NUCLEAR MITOTIC APPARATUS PROTEIN 1-RELATED"/>
    <property type="match status" value="1"/>
</dbReference>
<dbReference type="Proteomes" id="UP000053424">
    <property type="component" value="Unassembled WGS sequence"/>
</dbReference>
<feature type="compositionally biased region" description="Polar residues" evidence="7">
    <location>
        <begin position="434"/>
        <end position="450"/>
    </location>
</feature>
<sequence>MATMLETPSRIWRRIEAIENNDMPSLPSLPPFDDSAEAEDSHEQTHDHQFDQDFQSLISPLQSTPTSTHHSTVNGPSSTSSTARFAHSIASRSNKSLGMASSRGMSTRRSQHESFEVPSLPQISSAPVAHRYEEDEEEEQEESKSVPDVYLPPPDDEDDQDREFSLTDALQSLSRSSSPPFIPETISREETPKKSYDFSMSLKSEPKPSPFEKYRNVALRNRANPRTRTPSLSRTSSSQTSSPTHSTPQSNRSIALPLESPAPSTAVPPPGSTTGSPAVVVHRPYDDSAIDDFSSNDTHETRSMDITDVHVSPPPRVEGEEDGQTSASQSQDQSEQHQEPTFSSEVAFTPTPAFPRPRARFELPSPPSNLLTTPGPKNEEEHDDDQQQDDLLTPHTRRRSFLLSVINSTTRPRMKFPTPHPKRFGTPAAETPGTEESTPRPSSNASSGTPSIPKLQTAFAGVTTRPRMNATRRASHPLSQAISAGSSAEGASSSEPSPISGPGGRAIWATPHSSSPYDDRASFISTASSHDLTTHQRVNTSFDPAMGFGAGAPGHGVGRFNAGKLNTYLHGLNRRLQEENELLLQRLRKLDEGKKVEQTPAAASSGEENRRLSGGSSRRASAVGAALDNVQEDQAENWLEEKAELEDMIEEYKAEATKYLEEKEEAEEALEKEKEGRERDKVRWKDRMTEVEQGVSEIIAGLEQRLAAAETRAKSAEDEADHQVKEMEKALIEVRGERDVAIERASKAERVLESGKELGGELKEANDRITQVMGDLRNANAQIKELEDEVMNSDARIDELEKELKEDKEFIAGLEEELASHSDVIADQRSKTNQLEETIRQLDGELRSAKEYVDELEEGAGDAVERIDNLEQELAAAQETIKTLTAAEQQAAQDLKSLRNEALKSQETARQMEEALEEAEQKMMNDEEALSNLRSKVASLERDRQREANNSSRDLSPAPLEAGPTEEEYQALEKELDDANREVAKLKTLLNQSPARRAMEKARDTKIEMLEREKEELLERNRALRMTFNEMSTPNKVINASGISPIHRQVLSFRAPRTPGAPLRDVSWLNNTSADPSVTPLISEINRLQRELDPANDSIDDKLDKLEDAGMGVVGLTKKLEDARAKIVTLEDEITRLSRKEDRRTRRLTRIRCQKCHVKVDVKSLTQADESSMEITSDQLPNEPPTPPTRTSEALKANLQSVNHHLDELKEQWAKEKQRLLDEKATLENAANRLNSQVKTSKEEARKAVENNRAGEKMRVNVVNELDMAKRTISVLESELSSERSRLRTLITEQERMQREKKQILTDLQRTESDMDDVKQQLQRLKKENQEIEKELRENVNIEQKVRLLETRVVENAETIDQLRNERGLLATDHKELQRRFAEASEAANKLRNEYVAQSTSHDNRRHELDLHRLEIEDLRRALDDRAHDLQRVEKEKDKVATEKSDVARTVATLEADLRRVRRDAEAFGHDLKLLRGEKEKLEITNKDEMAKAERARKQAQTQIRLLTEQLEVQKDKTAQALLDLRSHVCAADETQISKLKLQHNKECKGLMVQIRYLKAKFTRESFFRGDLTYQKQYLLVILSQFEKSERTILASIARIGFPVVLPPQRKKLSKLKSVALMVVFLSRVK</sequence>
<feature type="compositionally biased region" description="Polar residues" evidence="7">
    <location>
        <begin position="1169"/>
        <end position="1180"/>
    </location>
</feature>
<evidence type="ECO:0000256" key="1">
    <source>
        <dbReference type="ARBA" id="ARBA00004267"/>
    </source>
</evidence>
<feature type="compositionally biased region" description="Polar residues" evidence="7">
    <location>
        <begin position="56"/>
        <end position="83"/>
    </location>
</feature>
<evidence type="ECO:0000256" key="7">
    <source>
        <dbReference type="SAM" id="MobiDB-lite"/>
    </source>
</evidence>
<keyword evidence="5" id="KW-0206">Cytoskeleton</keyword>
<reference evidence="10" key="2">
    <citation type="submission" date="2015-01" db="EMBL/GenBank/DDBJ databases">
        <title>Evolutionary Origins and Diversification of the Mycorrhizal Mutualists.</title>
        <authorList>
            <consortium name="DOE Joint Genome Institute"/>
            <consortium name="Mycorrhizal Genomics Consortium"/>
            <person name="Kohler A."/>
            <person name="Kuo A."/>
            <person name="Nagy L.G."/>
            <person name="Floudas D."/>
            <person name="Copeland A."/>
            <person name="Barry K.W."/>
            <person name="Cichocki N."/>
            <person name="Veneault-Fourrey C."/>
            <person name="LaButti K."/>
            <person name="Lindquist E.A."/>
            <person name="Lipzen A."/>
            <person name="Lundell T."/>
            <person name="Morin E."/>
            <person name="Murat C."/>
            <person name="Riley R."/>
            <person name="Ohm R."/>
            <person name="Sun H."/>
            <person name="Tunlid A."/>
            <person name="Henrissat B."/>
            <person name="Grigoriev I.V."/>
            <person name="Hibbett D.S."/>
            <person name="Martin F."/>
        </authorList>
    </citation>
    <scope>NUCLEOTIDE SEQUENCE [LARGE SCALE GENOMIC DNA]</scope>
    <source>
        <strain evidence="10">h7</strain>
    </source>
</reference>
<dbReference type="EMBL" id="KN831773">
    <property type="protein sequence ID" value="KIM44454.1"/>
    <property type="molecule type" value="Genomic_DNA"/>
</dbReference>
<evidence type="ECO:0000256" key="2">
    <source>
        <dbReference type="ARBA" id="ARBA00022490"/>
    </source>
</evidence>
<feature type="compositionally biased region" description="Low complexity" evidence="7">
    <location>
        <begin position="226"/>
        <end position="250"/>
    </location>
</feature>
<feature type="coiled-coil region" evidence="6">
    <location>
        <begin position="1113"/>
        <end position="1140"/>
    </location>
</feature>
<comment type="subcellular location">
    <subcellularLocation>
        <location evidence="1">Cytoplasm</location>
        <location evidence="1">Cytoskeleton</location>
        <location evidence="1">Microtubule organizing center</location>
    </subcellularLocation>
</comment>
<feature type="region of interest" description="Disordered" evidence="7">
    <location>
        <begin position="941"/>
        <end position="969"/>
    </location>
</feature>
<feature type="compositionally biased region" description="Polar residues" evidence="7">
    <location>
        <begin position="168"/>
        <end position="179"/>
    </location>
</feature>
<evidence type="ECO:0000313" key="9">
    <source>
        <dbReference type="EMBL" id="KIM44454.1"/>
    </source>
</evidence>
<accession>A0A0C3CK17</accession>
<keyword evidence="10" id="KW-1185">Reference proteome</keyword>
<feature type="coiled-coil region" evidence="6">
    <location>
        <begin position="635"/>
        <end position="733"/>
    </location>
</feature>
<dbReference type="GO" id="GO:0005737">
    <property type="term" value="C:cytoplasm"/>
    <property type="evidence" value="ECO:0007669"/>
    <property type="project" value="UniProtKB-ARBA"/>
</dbReference>
<keyword evidence="3" id="KW-0597">Phosphoprotein</keyword>
<feature type="compositionally biased region" description="Basic and acidic residues" evidence="7">
    <location>
        <begin position="186"/>
        <end position="196"/>
    </location>
</feature>
<dbReference type="GO" id="GO:0005815">
    <property type="term" value="C:microtubule organizing center"/>
    <property type="evidence" value="ECO:0007669"/>
    <property type="project" value="UniProtKB-SubCell"/>
</dbReference>
<feature type="domain" description="Pericentrin/AKAP-450 centrosomal targeting" evidence="8">
    <location>
        <begin position="1561"/>
        <end position="1630"/>
    </location>
</feature>
<feature type="region of interest" description="Disordered" evidence="7">
    <location>
        <begin position="19"/>
        <end position="518"/>
    </location>
</feature>